<dbReference type="InterPro" id="IPR000119">
    <property type="entry name" value="Hist_DNA-bd"/>
</dbReference>
<evidence type="ECO:0000256" key="5">
    <source>
        <dbReference type="SAM" id="MobiDB-lite"/>
    </source>
</evidence>
<keyword evidence="2" id="KW-0226">DNA condensation</keyword>
<evidence type="ECO:0000313" key="6">
    <source>
        <dbReference type="EMBL" id="MBP0445460.1"/>
    </source>
</evidence>
<comment type="caution">
    <text evidence="6">The sequence shown here is derived from an EMBL/GenBank/DDBJ whole genome shotgun (WGS) entry which is preliminary data.</text>
</comment>
<dbReference type="CDD" id="cd13831">
    <property type="entry name" value="HU"/>
    <property type="match status" value="1"/>
</dbReference>
<keyword evidence="7" id="KW-1185">Reference proteome</keyword>
<keyword evidence="3 6" id="KW-0238">DNA-binding</keyword>
<name>A0ABS4AEM6_9PROT</name>
<dbReference type="RefSeq" id="WP_209379711.1">
    <property type="nucleotide sequence ID" value="NZ_JAGIZB010000010.1"/>
</dbReference>
<evidence type="ECO:0000256" key="4">
    <source>
        <dbReference type="RuleBase" id="RU003939"/>
    </source>
</evidence>
<dbReference type="SMART" id="SM00411">
    <property type="entry name" value="BHL"/>
    <property type="match status" value="1"/>
</dbReference>
<evidence type="ECO:0000256" key="2">
    <source>
        <dbReference type="ARBA" id="ARBA00023067"/>
    </source>
</evidence>
<evidence type="ECO:0000256" key="3">
    <source>
        <dbReference type="ARBA" id="ARBA00023125"/>
    </source>
</evidence>
<reference evidence="6 7" key="1">
    <citation type="submission" date="2021-03" db="EMBL/GenBank/DDBJ databases">
        <authorList>
            <person name="So Y."/>
        </authorList>
    </citation>
    <scope>NUCLEOTIDE SEQUENCE [LARGE SCALE GENOMIC DNA]</scope>
    <source>
        <strain evidence="6 7">SSH11</strain>
    </source>
</reference>
<accession>A0ABS4AEM6</accession>
<feature type="region of interest" description="Disordered" evidence="5">
    <location>
        <begin position="1"/>
        <end position="21"/>
    </location>
</feature>
<dbReference type="SUPFAM" id="SSF47729">
    <property type="entry name" value="IHF-like DNA-binding proteins"/>
    <property type="match status" value="1"/>
</dbReference>
<dbReference type="Gene3D" id="4.10.520.10">
    <property type="entry name" value="IHF-like DNA-binding proteins"/>
    <property type="match status" value="1"/>
</dbReference>
<gene>
    <name evidence="6" type="ORF">J8J14_11795</name>
</gene>
<evidence type="ECO:0000313" key="7">
    <source>
        <dbReference type="Proteomes" id="UP000681594"/>
    </source>
</evidence>
<dbReference type="EMBL" id="JAGIZB010000010">
    <property type="protein sequence ID" value="MBP0445460.1"/>
    <property type="molecule type" value="Genomic_DNA"/>
</dbReference>
<organism evidence="6 7">
    <name type="scientific">Pararoseomonas baculiformis</name>
    <dbReference type="NCBI Taxonomy" id="2820812"/>
    <lineage>
        <taxon>Bacteria</taxon>
        <taxon>Pseudomonadati</taxon>
        <taxon>Pseudomonadota</taxon>
        <taxon>Alphaproteobacteria</taxon>
        <taxon>Acetobacterales</taxon>
        <taxon>Acetobacteraceae</taxon>
        <taxon>Pararoseomonas</taxon>
    </lineage>
</organism>
<dbReference type="GO" id="GO:0003677">
    <property type="term" value="F:DNA binding"/>
    <property type="evidence" value="ECO:0007669"/>
    <property type="project" value="UniProtKB-KW"/>
</dbReference>
<dbReference type="Proteomes" id="UP000681594">
    <property type="component" value="Unassembled WGS sequence"/>
</dbReference>
<comment type="similarity">
    <text evidence="1 4">Belongs to the bacterial histone-like protein family.</text>
</comment>
<evidence type="ECO:0000256" key="1">
    <source>
        <dbReference type="ARBA" id="ARBA00010529"/>
    </source>
</evidence>
<dbReference type="Pfam" id="PF00216">
    <property type="entry name" value="Bac_DNA_binding"/>
    <property type="match status" value="1"/>
</dbReference>
<protein>
    <submittedName>
        <fullName evidence="6">HU family DNA-binding protein</fullName>
    </submittedName>
</protein>
<dbReference type="PANTHER" id="PTHR33175:SF3">
    <property type="entry name" value="DNA-BINDING PROTEIN HU-BETA"/>
    <property type="match status" value="1"/>
</dbReference>
<dbReference type="InterPro" id="IPR010992">
    <property type="entry name" value="IHF-like_DNA-bd_dom_sf"/>
</dbReference>
<sequence length="120" mass="12366">MAKAAAPKKPAATAPAAKAPAKGAAAAAPAVVSLKQLAASLAESHEMPKKQAETIVNDFVQSLADHLKEGAKIRINGLGILEVKSRPARTGRNPATGEQIQIAASKKIAFRPAKELKEAV</sequence>
<dbReference type="PRINTS" id="PR01727">
    <property type="entry name" value="DNABINDINGHU"/>
</dbReference>
<dbReference type="PANTHER" id="PTHR33175">
    <property type="entry name" value="DNA-BINDING PROTEIN HU"/>
    <property type="match status" value="1"/>
</dbReference>
<proteinExistence type="inferred from homology"/>